<dbReference type="PROSITE" id="PS51257">
    <property type="entry name" value="PROKAR_LIPOPROTEIN"/>
    <property type="match status" value="1"/>
</dbReference>
<evidence type="ECO:0000313" key="2">
    <source>
        <dbReference type="EMBL" id="RUT72160.1"/>
    </source>
</evidence>
<sequence>MKKIYTRLFSLIAILILGSCTEKYELETGFDAPESLINPVANQLVEIDLENGTPTVFEWTKSESYYGGVVLYEVLFDKENGDFSNPIYKTVSNAGGGDNWLSLTPKQLIILAKSANIGIDSEGAVKWKVIASQGGEKKETQETRIIKLKRPSGIAEIPGELFIYGQGFEAQTINAAMKFKKTEDGVFEIFASVANSEIILCNSLSDSKVNYKLNNDNKLIESETESGTPINGTGKVYRIVVDFNLLTIKTTEIQSIQMIRTWQYNLGDFTYIGNHKFELKNIALPFYHDWGYPEERYRFWVATNAGREIWGSYHNDQMNGSNIPGMPAFGTQPDGTQPAQYYNVYNLADIPSAGQSQDWIGMYKLPKDSENKRANVVIDLSPTGSYKHSVTVIN</sequence>
<evidence type="ECO:0000313" key="3">
    <source>
        <dbReference type="Proteomes" id="UP000288102"/>
    </source>
</evidence>
<proteinExistence type="predicted"/>
<dbReference type="InterPro" id="IPR025970">
    <property type="entry name" value="SusE"/>
</dbReference>
<dbReference type="OrthoDB" id="631295at2"/>
<name>A0A434ACR0_9FLAO</name>
<gene>
    <name evidence="2" type="ORF">D0817_00630</name>
</gene>
<evidence type="ECO:0000259" key="1">
    <source>
        <dbReference type="Pfam" id="PF14292"/>
    </source>
</evidence>
<organism evidence="2 3">
    <name type="scientific">Flavobacterium cupreum</name>
    <dbReference type="NCBI Taxonomy" id="2133766"/>
    <lineage>
        <taxon>Bacteria</taxon>
        <taxon>Pseudomonadati</taxon>
        <taxon>Bacteroidota</taxon>
        <taxon>Flavobacteriia</taxon>
        <taxon>Flavobacteriales</taxon>
        <taxon>Flavobacteriaceae</taxon>
        <taxon>Flavobacterium</taxon>
    </lineage>
</organism>
<comment type="caution">
    <text evidence="2">The sequence shown here is derived from an EMBL/GenBank/DDBJ whole genome shotgun (WGS) entry which is preliminary data.</text>
</comment>
<dbReference type="RefSeq" id="WP_127336456.1">
    <property type="nucleotide sequence ID" value="NZ_QWDM01000001.1"/>
</dbReference>
<dbReference type="AlphaFoldDB" id="A0A434ACR0"/>
<keyword evidence="3" id="KW-1185">Reference proteome</keyword>
<dbReference type="Proteomes" id="UP000288102">
    <property type="component" value="Unassembled WGS sequence"/>
</dbReference>
<dbReference type="Pfam" id="PF14292">
    <property type="entry name" value="SusE"/>
    <property type="match status" value="1"/>
</dbReference>
<reference evidence="3" key="1">
    <citation type="journal article" date="2019" name="Syst. Appl. Microbiol.">
        <title>Flavobacterium circumlabens sp. nov. and Flavobacterium cupreum sp. nov., two psychrotrophic species isolated from Antarctic environmental samples.</title>
        <authorList>
            <person name="Kralova S."/>
            <person name="Busse H.-J."/>
            <person name="Svec P."/>
            <person name="Maslanova I."/>
            <person name="Stankova E."/>
            <person name="Bartak M."/>
            <person name="Sedlacek I."/>
        </authorList>
    </citation>
    <scope>NUCLEOTIDE SEQUENCE [LARGE SCALE GENOMIC DNA]</scope>
    <source>
        <strain evidence="3">CCM 8825</strain>
    </source>
</reference>
<dbReference type="EMBL" id="QWDM01000001">
    <property type="protein sequence ID" value="RUT72160.1"/>
    <property type="molecule type" value="Genomic_DNA"/>
</dbReference>
<feature type="domain" description="SusE outer membrane protein" evidence="1">
    <location>
        <begin position="36"/>
        <end position="129"/>
    </location>
</feature>
<accession>A0A434ACR0</accession>
<protein>
    <recommendedName>
        <fullName evidence="1">SusE outer membrane protein domain-containing protein</fullName>
    </recommendedName>
</protein>